<dbReference type="EMBL" id="DQUR01000118">
    <property type="protein sequence ID" value="HIP89020.1"/>
    <property type="molecule type" value="Genomic_DNA"/>
</dbReference>
<keyword evidence="1" id="KW-0812">Transmembrane</keyword>
<dbReference type="Proteomes" id="UP000653692">
    <property type="component" value="Unassembled WGS sequence"/>
</dbReference>
<proteinExistence type="predicted"/>
<evidence type="ECO:0000313" key="2">
    <source>
        <dbReference type="EMBL" id="HIP89020.1"/>
    </source>
</evidence>
<feature type="transmembrane region" description="Helical" evidence="1">
    <location>
        <begin position="158"/>
        <end position="177"/>
    </location>
</feature>
<gene>
    <name evidence="2" type="ORF">EYH24_03510</name>
</gene>
<keyword evidence="1" id="KW-0472">Membrane</keyword>
<sequence length="215" mass="24118">MNVKRLLLLHLRTTLRESVFALVVIGFLFWTFINNEGVEAFLKSKSMFQFYALFTMMMVGYAITVSLSFAGFMKRKASKFYQLYLLLPEKPSRLLIVEMLPTFMIAILSTWGIGILLHHKASSPFLWLILPIIGSGLFTWGLGTVSLTLTLQMSNVKALNAVLFLFLFVLVRIPKYIIKELGLATGALMAISVLLALIGPLALERINPEKVILSS</sequence>
<name>A0A833E404_9EURY</name>
<feature type="transmembrane region" description="Helical" evidence="1">
    <location>
        <begin position="48"/>
        <end position="73"/>
    </location>
</feature>
<evidence type="ECO:0000256" key="1">
    <source>
        <dbReference type="SAM" id="Phobius"/>
    </source>
</evidence>
<comment type="caution">
    <text evidence="2">The sequence shown here is derived from an EMBL/GenBank/DDBJ whole genome shotgun (WGS) entry which is preliminary data.</text>
</comment>
<feature type="transmembrane region" description="Helical" evidence="1">
    <location>
        <begin position="183"/>
        <end position="203"/>
    </location>
</feature>
<organism evidence="2 3">
    <name type="scientific">Thermococcus paralvinellae</name>
    <dbReference type="NCBI Taxonomy" id="582419"/>
    <lineage>
        <taxon>Archaea</taxon>
        <taxon>Methanobacteriati</taxon>
        <taxon>Methanobacteriota</taxon>
        <taxon>Thermococci</taxon>
        <taxon>Thermococcales</taxon>
        <taxon>Thermococcaceae</taxon>
        <taxon>Thermococcus</taxon>
    </lineage>
</organism>
<accession>A0A833E404</accession>
<feature type="transmembrane region" description="Helical" evidence="1">
    <location>
        <begin position="94"/>
        <end position="119"/>
    </location>
</feature>
<evidence type="ECO:0000313" key="3">
    <source>
        <dbReference type="Proteomes" id="UP000653692"/>
    </source>
</evidence>
<reference evidence="2" key="1">
    <citation type="journal article" date="2020" name="ISME J.">
        <title>Gammaproteobacteria mediating utilization of methyl-, sulfur- and petroleum organic compounds in deep ocean hydrothermal plumes.</title>
        <authorList>
            <person name="Zhou Z."/>
            <person name="Liu Y."/>
            <person name="Pan J."/>
            <person name="Cron B.R."/>
            <person name="Toner B.M."/>
            <person name="Anantharaman K."/>
            <person name="Breier J.A."/>
            <person name="Dick G.J."/>
            <person name="Li M."/>
        </authorList>
    </citation>
    <scope>NUCLEOTIDE SEQUENCE</scope>
    <source>
        <strain evidence="2">SZUA-1476</strain>
    </source>
</reference>
<feature type="transmembrane region" description="Helical" evidence="1">
    <location>
        <begin position="14"/>
        <end position="33"/>
    </location>
</feature>
<keyword evidence="1" id="KW-1133">Transmembrane helix</keyword>
<dbReference type="AlphaFoldDB" id="A0A833E404"/>
<protein>
    <submittedName>
        <fullName evidence="2">Uncharacterized protein</fullName>
    </submittedName>
</protein>
<feature type="transmembrane region" description="Helical" evidence="1">
    <location>
        <begin position="125"/>
        <end position="151"/>
    </location>
</feature>